<sequence length="192" mass="21432">SSLRPRCGAMEPWRRGSLRSATLWKRLSLGRAPGRDGGPLGRAGEPGGHHQEYSDREVTRELRGRGPDGRRLPLRPDGEPAPLPPPKPPRLYRDSCSCPNILDPPPAFDATLPNARSLAGPLRRRDDDDDDDEDDDEEKPTDARPRHRPPDPHPSPADLDDPLLSFRLDLGLPLLEEVLQTLRERFPREHGG</sequence>
<keyword evidence="3" id="KW-1185">Reference proteome</keyword>
<dbReference type="GO" id="GO:0008360">
    <property type="term" value="P:regulation of cell shape"/>
    <property type="evidence" value="ECO:0000318"/>
    <property type="project" value="GO_Central"/>
</dbReference>
<dbReference type="InParanoid" id="A0A6I8NLJ0"/>
<dbReference type="InterPro" id="IPR051296">
    <property type="entry name" value="Cdc42_Effector_BORG/CEP"/>
</dbReference>
<dbReference type="FunCoup" id="A0A6I8NLJ0">
    <property type="interactions" value="46"/>
</dbReference>
<accession>A0A6I8NLJ0</accession>
<name>A0A6I8NLJ0_ORNAN</name>
<dbReference type="Proteomes" id="UP000002279">
    <property type="component" value="Unplaced"/>
</dbReference>
<feature type="compositionally biased region" description="Gly residues" evidence="1">
    <location>
        <begin position="35"/>
        <end position="46"/>
    </location>
</feature>
<feature type="compositionally biased region" description="Basic and acidic residues" evidence="1">
    <location>
        <begin position="140"/>
        <end position="151"/>
    </location>
</feature>
<reference evidence="2" key="2">
    <citation type="submission" date="2025-09" db="UniProtKB">
        <authorList>
            <consortium name="Ensembl"/>
        </authorList>
    </citation>
    <scope>IDENTIFICATION</scope>
    <source>
        <strain evidence="2">Glennie</strain>
    </source>
</reference>
<dbReference type="GO" id="GO:0031267">
    <property type="term" value="F:small GTPase binding"/>
    <property type="evidence" value="ECO:0000318"/>
    <property type="project" value="GO_Central"/>
</dbReference>
<proteinExistence type="predicted"/>
<dbReference type="GO" id="GO:0030838">
    <property type="term" value="P:positive regulation of actin filament polymerization"/>
    <property type="evidence" value="ECO:0000318"/>
    <property type="project" value="GO_Central"/>
</dbReference>
<dbReference type="PANTHER" id="PTHR15344:SF8">
    <property type="entry name" value="GENE 14137-RELATED"/>
    <property type="match status" value="1"/>
</dbReference>
<protein>
    <submittedName>
        <fullName evidence="2">Chromosome 15 open reading frame 62</fullName>
    </submittedName>
</protein>
<dbReference type="GO" id="GO:0031274">
    <property type="term" value="P:positive regulation of pseudopodium assembly"/>
    <property type="evidence" value="ECO:0000318"/>
    <property type="project" value="GO_Central"/>
</dbReference>
<dbReference type="Bgee" id="ENSOANG00000036963">
    <property type="expression patterns" value="Expressed in liver and 3 other cell types or tissues"/>
</dbReference>
<dbReference type="GO" id="GO:0005886">
    <property type="term" value="C:plasma membrane"/>
    <property type="evidence" value="ECO:0000318"/>
    <property type="project" value="GO_Central"/>
</dbReference>
<evidence type="ECO:0000313" key="2">
    <source>
        <dbReference type="Ensembl" id="ENSOANP00000042004.1"/>
    </source>
</evidence>
<feature type="compositionally biased region" description="Acidic residues" evidence="1">
    <location>
        <begin position="127"/>
        <end position="139"/>
    </location>
</feature>
<dbReference type="GO" id="GO:0007266">
    <property type="term" value="P:Rho protein signal transduction"/>
    <property type="evidence" value="ECO:0000318"/>
    <property type="project" value="GO_Central"/>
</dbReference>
<reference evidence="2" key="1">
    <citation type="submission" date="2025-08" db="UniProtKB">
        <authorList>
            <consortium name="Ensembl"/>
        </authorList>
    </citation>
    <scope>IDENTIFICATION</scope>
    <source>
        <strain evidence="2">Glennie</strain>
    </source>
</reference>
<dbReference type="Ensembl" id="ENSOANT00000076319.1">
    <property type="protein sequence ID" value="ENSOANP00000042004.1"/>
    <property type="gene ID" value="ENSOANG00000036963.1"/>
</dbReference>
<organism evidence="2 3">
    <name type="scientific">Ornithorhynchus anatinus</name>
    <name type="common">Duckbill platypus</name>
    <dbReference type="NCBI Taxonomy" id="9258"/>
    <lineage>
        <taxon>Eukaryota</taxon>
        <taxon>Metazoa</taxon>
        <taxon>Chordata</taxon>
        <taxon>Craniata</taxon>
        <taxon>Vertebrata</taxon>
        <taxon>Euteleostomi</taxon>
        <taxon>Mammalia</taxon>
        <taxon>Monotremata</taxon>
        <taxon>Ornithorhynchidae</taxon>
        <taxon>Ornithorhynchus</taxon>
    </lineage>
</organism>
<dbReference type="PANTHER" id="PTHR15344">
    <property type="entry name" value="CDC42 EFFECTOR PROTEIN BORG"/>
    <property type="match status" value="1"/>
</dbReference>
<dbReference type="GO" id="GO:0005737">
    <property type="term" value="C:cytoplasm"/>
    <property type="evidence" value="ECO:0000318"/>
    <property type="project" value="GO_Central"/>
</dbReference>
<feature type="compositionally biased region" description="Basic and acidic residues" evidence="1">
    <location>
        <begin position="47"/>
        <end position="78"/>
    </location>
</feature>
<evidence type="ECO:0000313" key="3">
    <source>
        <dbReference type="Proteomes" id="UP000002279"/>
    </source>
</evidence>
<dbReference type="GO" id="GO:0005856">
    <property type="term" value="C:cytoskeleton"/>
    <property type="evidence" value="ECO:0000318"/>
    <property type="project" value="GO_Central"/>
</dbReference>
<evidence type="ECO:0000256" key="1">
    <source>
        <dbReference type="SAM" id="MobiDB-lite"/>
    </source>
</evidence>
<feature type="compositionally biased region" description="Pro residues" evidence="1">
    <location>
        <begin position="79"/>
        <end position="89"/>
    </location>
</feature>
<dbReference type="GeneTree" id="ENSGT00390000007057"/>
<gene>
    <name evidence="2" type="primary">C15orf62</name>
</gene>
<feature type="region of interest" description="Disordered" evidence="1">
    <location>
        <begin position="28"/>
        <end position="163"/>
    </location>
</feature>
<dbReference type="OMA" id="HKKLGNQ"/>
<dbReference type="AlphaFoldDB" id="A0A6I8NLJ0"/>